<sequence length="161" mass="18128">MAWEWAAYIAIAAGIAVVMAIAAAALAIRRLLRRWDASIERLDREAEATLRQWRKLGQEASETVELCRRSLEGFESLAEGGRALGEAAQTIARTASRTAIQWTERVSDKLAETEERQMRRLEEALDWTDVGLHLWNAWRRRVANAFSPAAAAADEHADEKR</sequence>
<dbReference type="EMBL" id="JACJVR010000013">
    <property type="protein sequence ID" value="MBB6690614.1"/>
    <property type="molecule type" value="Genomic_DNA"/>
</dbReference>
<dbReference type="RefSeq" id="WP_185134646.1">
    <property type="nucleotide sequence ID" value="NZ_BORM01000034.1"/>
</dbReference>
<proteinExistence type="predicted"/>
<dbReference type="Proteomes" id="UP000553776">
    <property type="component" value="Unassembled WGS sequence"/>
</dbReference>
<feature type="transmembrane region" description="Helical" evidence="1">
    <location>
        <begin position="6"/>
        <end position="28"/>
    </location>
</feature>
<evidence type="ECO:0000313" key="3">
    <source>
        <dbReference type="Proteomes" id="UP000553776"/>
    </source>
</evidence>
<keyword evidence="1" id="KW-0812">Transmembrane</keyword>
<organism evidence="2 3">
    <name type="scientific">Cohnella xylanilytica</name>
    <dbReference type="NCBI Taxonomy" id="557555"/>
    <lineage>
        <taxon>Bacteria</taxon>
        <taxon>Bacillati</taxon>
        <taxon>Bacillota</taxon>
        <taxon>Bacilli</taxon>
        <taxon>Bacillales</taxon>
        <taxon>Paenibacillaceae</taxon>
        <taxon>Cohnella</taxon>
    </lineage>
</organism>
<reference evidence="2 3" key="1">
    <citation type="submission" date="2020-08" db="EMBL/GenBank/DDBJ databases">
        <title>Cohnella phylogeny.</title>
        <authorList>
            <person name="Dunlap C."/>
        </authorList>
    </citation>
    <scope>NUCLEOTIDE SEQUENCE [LARGE SCALE GENOMIC DNA]</scope>
    <source>
        <strain evidence="2 3">DSM 25239</strain>
    </source>
</reference>
<gene>
    <name evidence="2" type="ORF">H7B90_04275</name>
</gene>
<accession>A0A841TY91</accession>
<protein>
    <recommendedName>
        <fullName evidence="4">DUF948 domain-containing protein</fullName>
    </recommendedName>
</protein>
<dbReference type="AlphaFoldDB" id="A0A841TY91"/>
<keyword evidence="3" id="KW-1185">Reference proteome</keyword>
<evidence type="ECO:0008006" key="4">
    <source>
        <dbReference type="Google" id="ProtNLM"/>
    </source>
</evidence>
<keyword evidence="1" id="KW-1133">Transmembrane helix</keyword>
<comment type="caution">
    <text evidence="2">The sequence shown here is derived from an EMBL/GenBank/DDBJ whole genome shotgun (WGS) entry which is preliminary data.</text>
</comment>
<evidence type="ECO:0000313" key="2">
    <source>
        <dbReference type="EMBL" id="MBB6690614.1"/>
    </source>
</evidence>
<name>A0A841TY91_9BACL</name>
<keyword evidence="1" id="KW-0472">Membrane</keyword>
<evidence type="ECO:0000256" key="1">
    <source>
        <dbReference type="SAM" id="Phobius"/>
    </source>
</evidence>